<feature type="region of interest" description="Disordered" evidence="1">
    <location>
        <begin position="147"/>
        <end position="175"/>
    </location>
</feature>
<evidence type="ECO:0000313" key="3">
    <source>
        <dbReference type="EMBL" id="HJA71446.1"/>
    </source>
</evidence>
<feature type="compositionally biased region" description="Polar residues" evidence="1">
    <location>
        <begin position="154"/>
        <end position="168"/>
    </location>
</feature>
<dbReference type="AlphaFoldDB" id="A0A9D2HGX4"/>
<dbReference type="PANTHER" id="PTHR39176:SF1">
    <property type="entry name" value="PERIPLASMIC PROTEIN"/>
    <property type="match status" value="1"/>
</dbReference>
<reference evidence="3" key="1">
    <citation type="journal article" date="2021" name="PeerJ">
        <title>Extensive microbial diversity within the chicken gut microbiome revealed by metagenomics and culture.</title>
        <authorList>
            <person name="Gilroy R."/>
            <person name="Ravi A."/>
            <person name="Getino M."/>
            <person name="Pursley I."/>
            <person name="Horton D.L."/>
            <person name="Alikhan N.F."/>
            <person name="Baker D."/>
            <person name="Gharbi K."/>
            <person name="Hall N."/>
            <person name="Watson M."/>
            <person name="Adriaenssens E.M."/>
            <person name="Foster-Nyarko E."/>
            <person name="Jarju S."/>
            <person name="Secka A."/>
            <person name="Antonio M."/>
            <person name="Oren A."/>
            <person name="Chaudhuri R.R."/>
            <person name="La Ragione R."/>
            <person name="Hildebrand F."/>
            <person name="Pallen M.J."/>
        </authorList>
    </citation>
    <scope>NUCLEOTIDE SEQUENCE</scope>
    <source>
        <strain evidence="3">CHK178-16964</strain>
    </source>
</reference>
<name>A0A9D2HGX4_9FIRM</name>
<dbReference type="Proteomes" id="UP000823900">
    <property type="component" value="Unassembled WGS sequence"/>
</dbReference>
<accession>A0A9D2HGX4</accession>
<dbReference type="InterPro" id="IPR009739">
    <property type="entry name" value="LprI-like_N"/>
</dbReference>
<sequence length="289" mass="30558">MNRTKQMAAAIIFILFLGIAITSFTKSITKPQETEGTSAVVAASEISPAEPYAGGEDILEEAGRSATVGVVEGVPKESRQKEEAEPFSATVAISPADGGAIPEQEAVSDGAALDGAAVPAGEEAQEEGEETGDAAGAAPALVLQDTAQAGPEAASSSPEGADSRQASSERPYEERLEELEAEAAKMKVSDDGSNQYVLLNAAENEYKLWDGELNRIYGIILDALTREEAEALTKEEREWIVSRDQRAAAAAKDSGGSMESLEYRNSLCASTRERVYELGRRYSGLLSGY</sequence>
<organism evidence="3 4">
    <name type="scientific">Candidatus Lachnoclostridium stercoravium</name>
    <dbReference type="NCBI Taxonomy" id="2838633"/>
    <lineage>
        <taxon>Bacteria</taxon>
        <taxon>Bacillati</taxon>
        <taxon>Bacillota</taxon>
        <taxon>Clostridia</taxon>
        <taxon>Lachnospirales</taxon>
        <taxon>Lachnospiraceae</taxon>
    </lineage>
</organism>
<dbReference type="Pfam" id="PF07007">
    <property type="entry name" value="LprI"/>
    <property type="match status" value="1"/>
</dbReference>
<dbReference type="EMBL" id="DWZA01000067">
    <property type="protein sequence ID" value="HJA71446.1"/>
    <property type="molecule type" value="Genomic_DNA"/>
</dbReference>
<feature type="domain" description="Lysozyme inhibitor LprI-like N-terminal" evidence="2">
    <location>
        <begin position="191"/>
        <end position="278"/>
    </location>
</feature>
<dbReference type="Gene3D" id="1.20.1270.180">
    <property type="match status" value="1"/>
</dbReference>
<proteinExistence type="predicted"/>
<evidence type="ECO:0000313" key="4">
    <source>
        <dbReference type="Proteomes" id="UP000823900"/>
    </source>
</evidence>
<comment type="caution">
    <text evidence="3">The sequence shown here is derived from an EMBL/GenBank/DDBJ whole genome shotgun (WGS) entry which is preliminary data.</text>
</comment>
<evidence type="ECO:0000259" key="2">
    <source>
        <dbReference type="Pfam" id="PF07007"/>
    </source>
</evidence>
<gene>
    <name evidence="3" type="ORF">IAA07_07690</name>
</gene>
<dbReference type="PANTHER" id="PTHR39176">
    <property type="entry name" value="PERIPLASMIC PROTEIN-RELATED"/>
    <property type="match status" value="1"/>
</dbReference>
<reference evidence="3" key="2">
    <citation type="submission" date="2021-04" db="EMBL/GenBank/DDBJ databases">
        <authorList>
            <person name="Gilroy R."/>
        </authorList>
    </citation>
    <scope>NUCLEOTIDE SEQUENCE</scope>
    <source>
        <strain evidence="3">CHK178-16964</strain>
    </source>
</reference>
<evidence type="ECO:0000256" key="1">
    <source>
        <dbReference type="SAM" id="MobiDB-lite"/>
    </source>
</evidence>
<protein>
    <submittedName>
        <fullName evidence="3">DUF1311 domain-containing protein</fullName>
    </submittedName>
</protein>